<reference evidence="2" key="1">
    <citation type="journal article" date="2018" name="Genome Biol.">
        <title>SKESA: strategic k-mer extension for scrupulous assemblies.</title>
        <authorList>
            <person name="Souvorov A."/>
            <person name="Agarwala R."/>
            <person name="Lipman D.J."/>
        </authorList>
    </citation>
    <scope>NUCLEOTIDE SEQUENCE</scope>
    <source>
        <strain evidence="2">ATCC 10717</strain>
    </source>
</reference>
<evidence type="ECO:0000259" key="1">
    <source>
        <dbReference type="Pfam" id="PF00533"/>
    </source>
</evidence>
<organism evidence="2">
    <name type="scientific">Salmonella enterica subsp. enterica serovar Rubislaw str. ATCC 10717</name>
    <dbReference type="NCBI Taxonomy" id="938143"/>
    <lineage>
        <taxon>Bacteria</taxon>
        <taxon>Pseudomonadati</taxon>
        <taxon>Pseudomonadota</taxon>
        <taxon>Gammaproteobacteria</taxon>
        <taxon>Enterobacterales</taxon>
        <taxon>Enterobacteriaceae</taxon>
        <taxon>Salmonella</taxon>
    </lineage>
</organism>
<dbReference type="InterPro" id="IPR001357">
    <property type="entry name" value="BRCT_dom"/>
</dbReference>
<evidence type="ECO:0000313" key="2">
    <source>
        <dbReference type="EMBL" id="HAA1125472.1"/>
    </source>
</evidence>
<gene>
    <name evidence="2" type="ORF">GDL93_08130</name>
</gene>
<dbReference type="EMBL" id="DAAAMK010000005">
    <property type="protein sequence ID" value="HAA1125472.1"/>
    <property type="molecule type" value="Genomic_DNA"/>
</dbReference>
<name>A0A6W0NV36_SALRU</name>
<dbReference type="Pfam" id="PF00533">
    <property type="entry name" value="BRCT"/>
    <property type="match status" value="1"/>
</dbReference>
<dbReference type="AlphaFoldDB" id="A0A6W0NV36"/>
<dbReference type="InterPro" id="IPR036420">
    <property type="entry name" value="BRCT_dom_sf"/>
</dbReference>
<reference evidence="2" key="2">
    <citation type="submission" date="2019-10" db="EMBL/GenBank/DDBJ databases">
        <authorList>
            <consortium name="NCBI Pathogen Detection Project"/>
        </authorList>
    </citation>
    <scope>NUCLEOTIDE SEQUENCE</scope>
    <source>
        <strain evidence="2">ATCC 10717</strain>
    </source>
</reference>
<sequence length="299" mass="33344">MKTICFTGFDKTKKSELIQIAKERGFVIKNDVTAGLSYLCCGENAGPKKISKAKTIGAVLISEDSFRELELEVDPASVIDDVQSVKTLPIADDSSQKISVYDEHPLLDYLWSATDTGKRISIIYHGGSNPGVVRDIIPRSLNENFTLQAVDLNSNERVVKLFAIENIEVQGVERLIIPDALNPRKNKREITSDFNFNSISDIYLALKDTLEGMGWHVATYEKNGSCVRLDVCDYFKNGKPRKSPVVTLYFEPENKTRPYVCKCRGISLANTYSNLDHAVGMFLTIAYEISLAAKDEVES</sequence>
<comment type="caution">
    <text evidence="2">The sequence shown here is derived from an EMBL/GenBank/DDBJ whole genome shotgun (WGS) entry which is preliminary data.</text>
</comment>
<dbReference type="Gene3D" id="3.40.50.10190">
    <property type="entry name" value="BRCT domain"/>
    <property type="match status" value="1"/>
</dbReference>
<accession>A0A6W0NV36</accession>
<proteinExistence type="predicted"/>
<protein>
    <submittedName>
        <fullName evidence="2">BRCT domain-containing protein</fullName>
    </submittedName>
</protein>
<dbReference type="SUPFAM" id="SSF52113">
    <property type="entry name" value="BRCT domain"/>
    <property type="match status" value="1"/>
</dbReference>
<feature type="domain" description="BRCT" evidence="1">
    <location>
        <begin position="2"/>
        <end position="55"/>
    </location>
</feature>